<keyword evidence="2" id="KW-1185">Reference proteome</keyword>
<organism evidence="1 2">
    <name type="scientific">Xanthocytophaga agilis</name>
    <dbReference type="NCBI Taxonomy" id="3048010"/>
    <lineage>
        <taxon>Bacteria</taxon>
        <taxon>Pseudomonadati</taxon>
        <taxon>Bacteroidota</taxon>
        <taxon>Cytophagia</taxon>
        <taxon>Cytophagales</taxon>
        <taxon>Rhodocytophagaceae</taxon>
        <taxon>Xanthocytophaga</taxon>
    </lineage>
</organism>
<reference evidence="1" key="1">
    <citation type="submission" date="2023-05" db="EMBL/GenBank/DDBJ databases">
        <authorList>
            <person name="Zhang X."/>
        </authorList>
    </citation>
    <scope>NUCLEOTIDE SEQUENCE</scope>
    <source>
        <strain evidence="1">BD1B2-1</strain>
    </source>
</reference>
<comment type="caution">
    <text evidence="1">The sequence shown here is derived from an EMBL/GenBank/DDBJ whole genome shotgun (WGS) entry which is preliminary data.</text>
</comment>
<dbReference type="Proteomes" id="UP001232063">
    <property type="component" value="Unassembled WGS sequence"/>
</dbReference>
<dbReference type="EMBL" id="JASJOU010000002">
    <property type="protein sequence ID" value="MDJ1500686.1"/>
    <property type="molecule type" value="Genomic_DNA"/>
</dbReference>
<dbReference type="AlphaFoldDB" id="A0AAE3UDU1"/>
<sequence length="270" mass="31221">MKKKRLQHQANVICEMFCGWRLEEDCQILLELGKGKLDCDILSQKAYCDGVASELQIVKAIYQWLQADWLQNGFDQQLIQEVRLAVDFQVAKQQYIYKQEVAHFIVDCKSEIRLNDHVYIAFLSKDFDRVLPVLVSRSFTSAIQCTRKTKQVGVDPTLYIYFTGIYRPGSAGNEDAEYMMHQINHCIDSEHPQFVIVDLRELVYTWGNAITQAFRIRSLKQQPFVVLISEKSQALDSDFIKELAGCSFYLDEQTALDVLKQQVSVNRSKE</sequence>
<evidence type="ECO:0000313" key="2">
    <source>
        <dbReference type="Proteomes" id="UP001232063"/>
    </source>
</evidence>
<proteinExistence type="predicted"/>
<accession>A0AAE3UDU1</accession>
<evidence type="ECO:0000313" key="1">
    <source>
        <dbReference type="EMBL" id="MDJ1500686.1"/>
    </source>
</evidence>
<gene>
    <name evidence="1" type="ORF">QNI22_08515</name>
</gene>
<protein>
    <submittedName>
        <fullName evidence="1">Uncharacterized protein</fullName>
    </submittedName>
</protein>
<dbReference type="RefSeq" id="WP_314510210.1">
    <property type="nucleotide sequence ID" value="NZ_JASJOU010000002.1"/>
</dbReference>
<name>A0AAE3UDU1_9BACT</name>